<keyword evidence="1" id="KW-1133">Transmembrane helix</keyword>
<dbReference type="Proteomes" id="UP000008281">
    <property type="component" value="Unassembled WGS sequence"/>
</dbReference>
<evidence type="ECO:0000256" key="1">
    <source>
        <dbReference type="SAM" id="Phobius"/>
    </source>
</evidence>
<feature type="transmembrane region" description="Helical" evidence="1">
    <location>
        <begin position="362"/>
        <end position="381"/>
    </location>
</feature>
<reference evidence="2" key="1">
    <citation type="submission" date="2007-07" db="EMBL/GenBank/DDBJ databases">
        <title>PCAP assembly of the Caenorhabditis remanei genome.</title>
        <authorList>
            <consortium name="The Caenorhabditis remanei Sequencing Consortium"/>
            <person name="Wilson R.K."/>
        </authorList>
    </citation>
    <scope>NUCLEOTIDE SEQUENCE [LARGE SCALE GENOMIC DNA]</scope>
    <source>
        <strain evidence="2">PB4641</strain>
    </source>
</reference>
<feature type="transmembrane region" description="Helical" evidence="1">
    <location>
        <begin position="481"/>
        <end position="501"/>
    </location>
</feature>
<feature type="transmembrane region" description="Helical" evidence="1">
    <location>
        <begin position="279"/>
        <end position="303"/>
    </location>
</feature>
<accession>E3N1X6</accession>
<feature type="transmembrane region" description="Helical" evidence="1">
    <location>
        <begin position="324"/>
        <end position="342"/>
    </location>
</feature>
<protein>
    <submittedName>
        <fullName evidence="2">Uncharacterized protein</fullName>
    </submittedName>
</protein>
<dbReference type="InParanoid" id="E3N1X6"/>
<name>E3N1X6_CAERE</name>
<dbReference type="AlphaFoldDB" id="E3N1X6"/>
<gene>
    <name evidence="2" type="ORF">CRE_14891</name>
</gene>
<evidence type="ECO:0000313" key="3">
    <source>
        <dbReference type="Proteomes" id="UP000008281"/>
    </source>
</evidence>
<feature type="transmembrane region" description="Helical" evidence="1">
    <location>
        <begin position="138"/>
        <end position="159"/>
    </location>
</feature>
<keyword evidence="1" id="KW-0472">Membrane</keyword>
<feature type="transmembrane region" description="Helical" evidence="1">
    <location>
        <begin position="640"/>
        <end position="661"/>
    </location>
</feature>
<feature type="transmembrane region" description="Helical" evidence="1">
    <location>
        <begin position="599"/>
        <end position="620"/>
    </location>
</feature>
<dbReference type="InterPro" id="IPR019429">
    <property type="entry name" value="7TM_GPCR_serpentine_rcpt_Sri"/>
</dbReference>
<feature type="transmembrane region" description="Helical" evidence="1">
    <location>
        <begin position="203"/>
        <end position="231"/>
    </location>
</feature>
<dbReference type="Pfam" id="PF10327">
    <property type="entry name" value="7TM_GPCR_Sri"/>
    <property type="match status" value="2"/>
</dbReference>
<sequence length="691" mass="79978">MSDNYLETDLKIPQFLIHHYYISGCICIAMNTFAIYLLTFRKGRLDTFRFYLLAFQLICFSSDFHLSFLMQLIPFFPYIVGGFAVGILPSNSILTPHYCMTILSFLVGFQINTLTICFLRKHRAITRISGKYALSKKVYNCIAISCLLIPFTYSILFHLTGKSKEEQFQIIDIKYPLFRTKFEKLSSFEIYEFDIMMKTFSAMVSFGCVHSVSTVSVLVFQMYHALILCSLSLSKSTLEKHKSSLKSLIGQFLTTPIAILPSVMIVLTIVVPFEGAQVFTWYLLMIMTTHSTINCLVVIFTFPEFRAFVLFWSKEGRRLRQSRLISRSTSLVGTRTFVLKSLMSQNYLETDLEIPQFLIHHYYISGSFCIAMNFFVFYLLIFRKGRLDNFRFYLLAFQIICFSCDFHLSILMQLVPFFPYIVGGFAVGLLPTFSILTPHYCMTILSFLVGFQTNMLTICFLRKHRAISKIGGKYKLSHRVYNFLVFFCLLIPFTHSVPFHLTGKTKEEQFQIIDQKYPLYRAKFEKLSNFEIYEFDVMMKIFSIMGSFGCVHSATTVSILVFQMYRTLILYSTSLSKATLEKHKSSLKSLIAQSKKCQFLTTPIAIFPAVVIVLTMVFQFEGAQVLTWYMLMMMTMHSTINSMVVIYTVPEFRAFVFFWSMEGKNLRKSKLASRSISLMGNRSTRSTNVMF</sequence>
<feature type="transmembrane region" description="Helical" evidence="1">
    <location>
        <begin position="393"/>
        <end position="422"/>
    </location>
</feature>
<dbReference type="eggNOG" id="ENOG502TM83">
    <property type="taxonomic scope" value="Eukaryota"/>
</dbReference>
<keyword evidence="3" id="KW-1185">Reference proteome</keyword>
<feature type="transmembrane region" description="Helical" evidence="1">
    <location>
        <begin position="541"/>
        <end position="562"/>
    </location>
</feature>
<dbReference type="PANTHER" id="PTHR45830">
    <property type="entry name" value="SERPENTINE RECEPTOR, CLASS I"/>
    <property type="match status" value="1"/>
</dbReference>
<feature type="transmembrane region" description="Helical" evidence="1">
    <location>
        <begin position="93"/>
        <end position="118"/>
    </location>
</feature>
<dbReference type="PANTHER" id="PTHR45830:SF12">
    <property type="entry name" value="G_PROTEIN_RECEP_F1_2 DOMAIN-CONTAINING PROTEIN-RELATED"/>
    <property type="match status" value="1"/>
</dbReference>
<feature type="transmembrane region" description="Helical" evidence="1">
    <location>
        <begin position="20"/>
        <end position="38"/>
    </location>
</feature>
<organism evidence="3">
    <name type="scientific">Caenorhabditis remanei</name>
    <name type="common">Caenorhabditis vulgaris</name>
    <dbReference type="NCBI Taxonomy" id="31234"/>
    <lineage>
        <taxon>Eukaryota</taxon>
        <taxon>Metazoa</taxon>
        <taxon>Ecdysozoa</taxon>
        <taxon>Nematoda</taxon>
        <taxon>Chromadorea</taxon>
        <taxon>Rhabditida</taxon>
        <taxon>Rhabditina</taxon>
        <taxon>Rhabditomorpha</taxon>
        <taxon>Rhabditoidea</taxon>
        <taxon>Rhabditidae</taxon>
        <taxon>Peloderinae</taxon>
        <taxon>Caenorhabditis</taxon>
    </lineage>
</organism>
<dbReference type="EMBL" id="DS268510">
    <property type="protein sequence ID" value="EFO83899.1"/>
    <property type="molecule type" value="Genomic_DNA"/>
</dbReference>
<dbReference type="STRING" id="31234.E3N1X6"/>
<evidence type="ECO:0000313" key="2">
    <source>
        <dbReference type="EMBL" id="EFO83899.1"/>
    </source>
</evidence>
<dbReference type="HOGENOM" id="CLU_422269_0_0_1"/>
<keyword evidence="1" id="KW-0812">Transmembrane</keyword>
<feature type="transmembrane region" description="Helical" evidence="1">
    <location>
        <begin position="252"/>
        <end position="273"/>
    </location>
</feature>
<proteinExistence type="predicted"/>